<sequence length="972" mass="111487">MVTARQQSRESRIRMNMEELRIKFFGYQPLHLPTPILVSPTYHHMSYEEVMEAGDDYYQMVCFYYLLTSEEERQNGLRLLAKEAVITEDEAASIRPRESCWYPARSIWSVLEGSFSLIKLIMGISIIEAMEVDSEESSLKMKALALEELSNGPLSSSIAKLSGSLRGIPSDEDFHFFYNFQEFKAPIRKISEKSELMLKSISLTSLWAKPLNLPEDSEDAYDWLVNINDEVFERFDVSVDEFQRSRKEKNGDTERGMDSENGFQLIYGKKKKKGVDGVVCNIEKDVGSPSSVKMVSKDEKTTGSRPRVPFHIPTIRRSQDEFNILVNNSNEAFQHVWLEKSEDGTRFIHPLVFPLSKEGSPTTISPLIDKIRARASNWSDFWRDCCGGDVALIHTVEVDSEIYRHCYAKLNSIIGDRGWNAHILISEFLADFDIDLNNIVVNTALTDKRIWRHHPQGTFTVNSAFEWLINIFDFKSSPNNIKDALEMGNNLSPYLKDLWRSAVIYLLHLIWLARNSIIFERVMINLNKIKALPKLVVIARDHYGVLSVLIKGLGIINSFEAECNAILDALEWAHNNLWGIFFGLKLTQRQQSMPLLLIMFLGSKELNGAPSRTYLLLSDSGGKEISQLIMPPKKGTLWLEKLLAAEFIDRTIGATEQLKPLPLECTPFKLVEEVKELKQLAAKLCCVDEFAVDLEHNQYRSFQGITCLMQISTRTEDFVVDTLKLRVHIGPYLRDLFKDPSKIKVMHGADRDIVWLQRDFGIYVCNLFDTGQASRVLHLERNSLEYLLHHFCGVTANKEYQNADWRLRPIPDEMLKYAREDTHYLLHIYDLMRGSLLTASSVSENGDDLLLELSLLSRRRGEDDRMVCIDCAKGFLFVKTFYKALDNPTHNTPLTFPAKKLHSQVALLAFFAWTLVLNKALTIDNLRKRKVLIVNFCSMCKKDGDSIDYLFLLTHLSIWMNYLPGLAFRGRI</sequence>
<gene>
    <name evidence="5" type="ORF">GIB67_038106</name>
</gene>
<dbReference type="EMBL" id="JACGCM010000178">
    <property type="protein sequence ID" value="KAF6175532.1"/>
    <property type="molecule type" value="Genomic_DNA"/>
</dbReference>
<evidence type="ECO:0000313" key="5">
    <source>
        <dbReference type="EMBL" id="KAF6175532.1"/>
    </source>
</evidence>
<dbReference type="GO" id="GO:0003727">
    <property type="term" value="F:single-stranded RNA binding"/>
    <property type="evidence" value="ECO:0007669"/>
    <property type="project" value="TreeGrafter"/>
</dbReference>
<dbReference type="PANTHER" id="PTHR12124:SF47">
    <property type="entry name" value="EXOSOME COMPONENT 10"/>
    <property type="match status" value="1"/>
</dbReference>
<evidence type="ECO:0000256" key="1">
    <source>
        <dbReference type="ARBA" id="ARBA00022722"/>
    </source>
</evidence>
<keyword evidence="6" id="KW-1185">Reference proteome</keyword>
<dbReference type="PANTHER" id="PTHR12124">
    <property type="entry name" value="POLYMYOSITIS/SCLERODERMA AUTOANTIGEN-RELATED"/>
    <property type="match status" value="1"/>
</dbReference>
<dbReference type="InterPro" id="IPR002562">
    <property type="entry name" value="3'-5'_exonuclease_dom"/>
</dbReference>
<keyword evidence="3" id="KW-0269">Exonuclease</keyword>
<dbReference type="InterPro" id="IPR026960">
    <property type="entry name" value="RVT-Znf"/>
</dbReference>
<dbReference type="Pfam" id="PF13966">
    <property type="entry name" value="zf-RVT"/>
    <property type="match status" value="1"/>
</dbReference>
<dbReference type="InterPro" id="IPR049559">
    <property type="entry name" value="Rrp6p-like_exo"/>
</dbReference>
<proteinExistence type="predicted"/>
<reference evidence="5 6" key="1">
    <citation type="journal article" date="2020" name="IScience">
        <title>Genome Sequencing of the Endangered Kingdonia uniflora (Circaeasteraceae, Ranunculales) Reveals Potential Mechanisms of Evolutionary Specialization.</title>
        <authorList>
            <person name="Sun Y."/>
            <person name="Deng T."/>
            <person name="Zhang A."/>
            <person name="Moore M.J."/>
            <person name="Landis J.B."/>
            <person name="Lin N."/>
            <person name="Zhang H."/>
            <person name="Zhang X."/>
            <person name="Huang J."/>
            <person name="Zhang X."/>
            <person name="Sun H."/>
            <person name="Wang H."/>
        </authorList>
    </citation>
    <scope>NUCLEOTIDE SEQUENCE [LARGE SCALE GENOMIC DNA]</scope>
    <source>
        <strain evidence="5">TB1705</strain>
        <tissue evidence="5">Leaf</tissue>
    </source>
</reference>
<dbReference type="InterPro" id="IPR012337">
    <property type="entry name" value="RNaseH-like_sf"/>
</dbReference>
<dbReference type="CDD" id="cd06147">
    <property type="entry name" value="Rrp6p_like_exo"/>
    <property type="match status" value="1"/>
</dbReference>
<feature type="domain" description="3'-5' exonuclease" evidence="4">
    <location>
        <begin position="668"/>
        <end position="837"/>
    </location>
</feature>
<dbReference type="GO" id="GO:0071037">
    <property type="term" value="P:nuclear polyadenylation-dependent snRNA catabolic process"/>
    <property type="evidence" value="ECO:0007669"/>
    <property type="project" value="TreeGrafter"/>
</dbReference>
<dbReference type="AlphaFoldDB" id="A0A7J7P8D3"/>
<dbReference type="InterPro" id="IPR045092">
    <property type="entry name" value="Rrp6-like"/>
</dbReference>
<dbReference type="OrthoDB" id="2250022at2759"/>
<dbReference type="SUPFAM" id="SSF53098">
    <property type="entry name" value="Ribonuclease H-like"/>
    <property type="match status" value="1"/>
</dbReference>
<dbReference type="GO" id="GO:0005730">
    <property type="term" value="C:nucleolus"/>
    <property type="evidence" value="ECO:0007669"/>
    <property type="project" value="TreeGrafter"/>
</dbReference>
<dbReference type="GO" id="GO:0071036">
    <property type="term" value="P:nuclear polyadenylation-dependent snoRNA catabolic process"/>
    <property type="evidence" value="ECO:0007669"/>
    <property type="project" value="TreeGrafter"/>
</dbReference>
<dbReference type="GO" id="GO:0071040">
    <property type="term" value="P:nuclear polyadenylation-dependent antisense transcript catabolic process"/>
    <property type="evidence" value="ECO:0007669"/>
    <property type="project" value="TreeGrafter"/>
</dbReference>
<evidence type="ECO:0000256" key="3">
    <source>
        <dbReference type="ARBA" id="ARBA00022839"/>
    </source>
</evidence>
<dbReference type="GO" id="GO:0071051">
    <property type="term" value="P:poly(A)-dependent snoRNA 3'-end processing"/>
    <property type="evidence" value="ECO:0007669"/>
    <property type="project" value="TreeGrafter"/>
</dbReference>
<dbReference type="GO" id="GO:0071035">
    <property type="term" value="P:nuclear polyadenylation-dependent rRNA catabolic process"/>
    <property type="evidence" value="ECO:0007669"/>
    <property type="project" value="TreeGrafter"/>
</dbReference>
<dbReference type="GO" id="GO:0071038">
    <property type="term" value="P:TRAMP-dependent tRNA surveillance pathway"/>
    <property type="evidence" value="ECO:0007669"/>
    <property type="project" value="TreeGrafter"/>
</dbReference>
<dbReference type="GO" id="GO:0000176">
    <property type="term" value="C:nuclear exosome (RNase complex)"/>
    <property type="evidence" value="ECO:0007669"/>
    <property type="project" value="TreeGrafter"/>
</dbReference>
<dbReference type="GO" id="GO:0071039">
    <property type="term" value="P:nuclear polyadenylation-dependent CUT catabolic process"/>
    <property type="evidence" value="ECO:0007669"/>
    <property type="project" value="TreeGrafter"/>
</dbReference>
<evidence type="ECO:0000256" key="2">
    <source>
        <dbReference type="ARBA" id="ARBA00022801"/>
    </source>
</evidence>
<keyword evidence="2" id="KW-0378">Hydrolase</keyword>
<evidence type="ECO:0000259" key="4">
    <source>
        <dbReference type="SMART" id="SM00474"/>
    </source>
</evidence>
<dbReference type="SMART" id="SM00474">
    <property type="entry name" value="35EXOc"/>
    <property type="match status" value="1"/>
</dbReference>
<dbReference type="GO" id="GO:0000175">
    <property type="term" value="F:3'-5'-RNA exonuclease activity"/>
    <property type="evidence" value="ECO:0007669"/>
    <property type="project" value="InterPro"/>
</dbReference>
<dbReference type="Pfam" id="PF01612">
    <property type="entry name" value="DNA_pol_A_exo1"/>
    <property type="match status" value="1"/>
</dbReference>
<dbReference type="Gene3D" id="3.30.420.10">
    <property type="entry name" value="Ribonuclease H-like superfamily/Ribonuclease H"/>
    <property type="match status" value="1"/>
</dbReference>
<organism evidence="5 6">
    <name type="scientific">Kingdonia uniflora</name>
    <dbReference type="NCBI Taxonomy" id="39325"/>
    <lineage>
        <taxon>Eukaryota</taxon>
        <taxon>Viridiplantae</taxon>
        <taxon>Streptophyta</taxon>
        <taxon>Embryophyta</taxon>
        <taxon>Tracheophyta</taxon>
        <taxon>Spermatophyta</taxon>
        <taxon>Magnoliopsida</taxon>
        <taxon>Ranunculales</taxon>
        <taxon>Circaeasteraceae</taxon>
        <taxon>Kingdonia</taxon>
    </lineage>
</organism>
<dbReference type="GO" id="GO:0000467">
    <property type="term" value="P:exonucleolytic trimming to generate mature 3'-end of 5.8S rRNA from tricistronic rRNA transcript (SSU-rRNA, 5.8S rRNA, LSU-rRNA)"/>
    <property type="evidence" value="ECO:0007669"/>
    <property type="project" value="InterPro"/>
</dbReference>
<protein>
    <recommendedName>
        <fullName evidence="4">3'-5' exonuclease domain-containing protein</fullName>
    </recommendedName>
</protein>
<keyword evidence="1" id="KW-0540">Nuclease</keyword>
<accession>A0A7J7P8D3</accession>
<dbReference type="InterPro" id="IPR036397">
    <property type="entry name" value="RNaseH_sf"/>
</dbReference>
<comment type="caution">
    <text evidence="5">The sequence shown here is derived from an EMBL/GenBank/DDBJ whole genome shotgun (WGS) entry which is preliminary data.</text>
</comment>
<evidence type="ECO:0000313" key="6">
    <source>
        <dbReference type="Proteomes" id="UP000541444"/>
    </source>
</evidence>
<dbReference type="Proteomes" id="UP000541444">
    <property type="component" value="Unassembled WGS sequence"/>
</dbReference>
<dbReference type="GO" id="GO:0071044">
    <property type="term" value="P:histone mRNA catabolic process"/>
    <property type="evidence" value="ECO:0007669"/>
    <property type="project" value="TreeGrafter"/>
</dbReference>
<name>A0A7J7P8D3_9MAGN</name>